<organism evidence="1 2">
    <name type="scientific">Chromatium okenii</name>
    <dbReference type="NCBI Taxonomy" id="61644"/>
    <lineage>
        <taxon>Bacteria</taxon>
        <taxon>Pseudomonadati</taxon>
        <taxon>Pseudomonadota</taxon>
        <taxon>Gammaproteobacteria</taxon>
        <taxon>Chromatiales</taxon>
        <taxon>Chromatiaceae</taxon>
        <taxon>Chromatium</taxon>
    </lineage>
</organism>
<dbReference type="OrthoDB" id="9800707at2"/>
<dbReference type="EMBL" id="PPGH01000035">
    <property type="protein sequence ID" value="PQJ96279.1"/>
    <property type="molecule type" value="Genomic_DNA"/>
</dbReference>
<accession>A0A2S7XRB9</accession>
<name>A0A2S7XRB9_9GAMM</name>
<protein>
    <submittedName>
        <fullName evidence="1">Uncharacterized protein</fullName>
    </submittedName>
</protein>
<keyword evidence="2" id="KW-1185">Reference proteome</keyword>
<dbReference type="Proteomes" id="UP000239936">
    <property type="component" value="Unassembled WGS sequence"/>
</dbReference>
<sequence length="65" mass="7566">MQIELLEQQIAELDDVSFSKLRDWLFAFDQARWDKQLETDSNSGKLDFLINAALLEYEAGTTRDL</sequence>
<reference evidence="1 2" key="1">
    <citation type="submission" date="2018-01" db="EMBL/GenBank/DDBJ databases">
        <title>The complete genome sequence of Chromatium okenii LaCa, a purple sulfur bacterium with a turbulent life.</title>
        <authorList>
            <person name="Luedin S.M."/>
            <person name="Liechti N."/>
            <person name="Storelli N."/>
            <person name="Danza F."/>
            <person name="Wittwer M."/>
            <person name="Pothier J.F."/>
            <person name="Tonolla M.A."/>
        </authorList>
    </citation>
    <scope>NUCLEOTIDE SEQUENCE [LARGE SCALE GENOMIC DNA]</scope>
    <source>
        <strain evidence="1 2">LaCa</strain>
    </source>
</reference>
<comment type="caution">
    <text evidence="1">The sequence shown here is derived from an EMBL/GenBank/DDBJ whole genome shotgun (WGS) entry which is preliminary data.</text>
</comment>
<proteinExistence type="predicted"/>
<gene>
    <name evidence="1" type="ORF">CXB77_10975</name>
</gene>
<dbReference type="RefSeq" id="WP_105073904.1">
    <property type="nucleotide sequence ID" value="NZ_JAFLKP010000012.1"/>
</dbReference>
<evidence type="ECO:0000313" key="1">
    <source>
        <dbReference type="EMBL" id="PQJ96279.1"/>
    </source>
</evidence>
<evidence type="ECO:0000313" key="2">
    <source>
        <dbReference type="Proteomes" id="UP000239936"/>
    </source>
</evidence>
<dbReference type="AlphaFoldDB" id="A0A2S7XRB9"/>